<dbReference type="PANTHER" id="PTHR31001">
    <property type="entry name" value="UNCHARACTERIZED TRANSCRIPTIONAL REGULATORY PROTEIN"/>
    <property type="match status" value="1"/>
</dbReference>
<feature type="compositionally biased region" description="Low complexity" evidence="4">
    <location>
        <begin position="220"/>
        <end position="230"/>
    </location>
</feature>
<dbReference type="EMBL" id="CAWUOM010000012">
    <property type="protein sequence ID" value="CAK7264708.1"/>
    <property type="molecule type" value="Genomic_DNA"/>
</dbReference>
<keyword evidence="3" id="KW-0539">Nucleus</keyword>
<feature type="region of interest" description="Disordered" evidence="4">
    <location>
        <begin position="1"/>
        <end position="29"/>
    </location>
</feature>
<dbReference type="CDD" id="cd00067">
    <property type="entry name" value="GAL4"/>
    <property type="match status" value="1"/>
</dbReference>
<dbReference type="InterPro" id="IPR001138">
    <property type="entry name" value="Zn2Cys6_DnaBD"/>
</dbReference>
<reference evidence="6 7" key="1">
    <citation type="submission" date="2024-01" db="EMBL/GenBank/DDBJ databases">
        <authorList>
            <person name="Allen C."/>
            <person name="Tagirdzhanova G."/>
        </authorList>
    </citation>
    <scope>NUCLEOTIDE SEQUENCE [LARGE SCALE GENOMIC DNA]</scope>
    <source>
        <strain evidence="6 7">CBS 573.63</strain>
    </source>
</reference>
<evidence type="ECO:0000256" key="2">
    <source>
        <dbReference type="ARBA" id="ARBA00022723"/>
    </source>
</evidence>
<comment type="subcellular location">
    <subcellularLocation>
        <location evidence="1">Nucleus</location>
    </subcellularLocation>
</comment>
<accession>A0ABP0D907</accession>
<feature type="region of interest" description="Disordered" evidence="4">
    <location>
        <begin position="618"/>
        <end position="640"/>
    </location>
</feature>
<evidence type="ECO:0000256" key="4">
    <source>
        <dbReference type="SAM" id="MobiDB-lite"/>
    </source>
</evidence>
<feature type="compositionally biased region" description="Low complexity" evidence="4">
    <location>
        <begin position="127"/>
        <end position="139"/>
    </location>
</feature>
<evidence type="ECO:0000313" key="6">
    <source>
        <dbReference type="EMBL" id="CAK7264708.1"/>
    </source>
</evidence>
<dbReference type="Gene3D" id="4.10.240.10">
    <property type="entry name" value="Zn(2)-C6 fungal-type DNA-binding domain"/>
    <property type="match status" value="1"/>
</dbReference>
<dbReference type="Pfam" id="PF04082">
    <property type="entry name" value="Fungal_trans"/>
    <property type="match status" value="1"/>
</dbReference>
<feature type="compositionally biased region" description="Low complexity" evidence="4">
    <location>
        <begin position="160"/>
        <end position="171"/>
    </location>
</feature>
<evidence type="ECO:0000313" key="7">
    <source>
        <dbReference type="Proteomes" id="UP001642501"/>
    </source>
</evidence>
<feature type="region of interest" description="Disordered" evidence="4">
    <location>
        <begin position="110"/>
        <end position="143"/>
    </location>
</feature>
<protein>
    <recommendedName>
        <fullName evidence="5">Zn(2)-C6 fungal-type domain-containing protein</fullName>
    </recommendedName>
</protein>
<comment type="caution">
    <text evidence="6">The sequence shown here is derived from an EMBL/GenBank/DDBJ whole genome shotgun (WGS) entry which is preliminary data.</text>
</comment>
<keyword evidence="2" id="KW-0479">Metal-binding</keyword>
<feature type="domain" description="Zn(2)-C6 fungal-type" evidence="5">
    <location>
        <begin position="37"/>
        <end position="65"/>
    </location>
</feature>
<gene>
    <name evidence="6" type="ORF">SEPCBS57363_001217</name>
</gene>
<dbReference type="PANTHER" id="PTHR31001:SF45">
    <property type="entry name" value="ZN(II)2CYS6 TRANSCRIPTION FACTOR (EUROFUNG)"/>
    <property type="match status" value="1"/>
</dbReference>
<dbReference type="SMART" id="SM00906">
    <property type="entry name" value="Fungal_trans"/>
    <property type="match status" value="1"/>
</dbReference>
<keyword evidence="7" id="KW-1185">Reference proteome</keyword>
<sequence>MTSVPGDPVEVASLPTAREPSTADVAPSSPTEARVLACVMCQQRKVKCNRKFPCSHCTRLGVNCVPATLNPRRRRRRFPERDLLDRVRRYETLLRQMNVPFESLFETIETDGGEQQSVHTREEEEASQNAASSLAALRQSGHDKGHTEMLMDADADTDTDTLCQPPSAVQPSSPPDRNYEAKNFWKAIRNSLPGRSQLTAGFGGNGRSYNNASDTDNDHAASASSPSSTSNTYSDRPHTTTIAREMWTRQFGNTGSFLFRGPQEYATQASVTPLHPAPAQIFRLWQSYLENVDPLLKVTHTPSLQSRIIDAVGRPSLEGIDSTLEALMFSIYCVAVYSMTPSECQAAFGSSKQSLLATYQPACEQALLNSGFLRTSERDCLTALLLYLISLGHCVGHHTLYSLVGAAMRVAQAMQIDIEVEPCGIAKLTPLEAELRRRLWWALALFDARISELSNHSPTIMNPTWNCCVPLNANDLDFRPELRDPPRDASSRVMGGSGVSASEALFVVVRSELGNAMRHMEYYLALSNPALKPLARDRELIAKAASTHNKSPDGQLRCREYAEINAVEDIIYDKYLQHCDPANGLHFMTIWMARGFVARCRLTKYLSKFSHYAVNQPLQPSSSGSTPACSSNTPSEPSQSLRDVALDDALTIIEADTKIMTSPLTRGYRWLVHMYFPLLAYIYLTQELAQRITGKRAKDAWVGMNSNYEARFTLSDSEDLYLFKMFASTILQAWDLCKTRMRAEGESEPVEVPEIVQRVHSQLEATNDEESVPTSTITQALDSSISGTAVSGGEVIGGFPTTLPMNITQSALFSGMQPAPSLFPSPNVGAMGLDMSGLSNWSPAPMPIPWFLGSRSLWG</sequence>
<proteinExistence type="predicted"/>
<evidence type="ECO:0000259" key="5">
    <source>
        <dbReference type="PROSITE" id="PS50048"/>
    </source>
</evidence>
<evidence type="ECO:0000256" key="1">
    <source>
        <dbReference type="ARBA" id="ARBA00004123"/>
    </source>
</evidence>
<evidence type="ECO:0000256" key="3">
    <source>
        <dbReference type="ARBA" id="ARBA00023242"/>
    </source>
</evidence>
<organism evidence="6 7">
    <name type="scientific">Sporothrix epigloea</name>
    <dbReference type="NCBI Taxonomy" id="1892477"/>
    <lineage>
        <taxon>Eukaryota</taxon>
        <taxon>Fungi</taxon>
        <taxon>Dikarya</taxon>
        <taxon>Ascomycota</taxon>
        <taxon>Pezizomycotina</taxon>
        <taxon>Sordariomycetes</taxon>
        <taxon>Sordariomycetidae</taxon>
        <taxon>Ophiostomatales</taxon>
        <taxon>Ophiostomataceae</taxon>
        <taxon>Sporothrix</taxon>
    </lineage>
</organism>
<feature type="region of interest" description="Disordered" evidence="4">
    <location>
        <begin position="195"/>
        <end position="237"/>
    </location>
</feature>
<dbReference type="CDD" id="cd12148">
    <property type="entry name" value="fungal_TF_MHR"/>
    <property type="match status" value="1"/>
</dbReference>
<dbReference type="SUPFAM" id="SSF57701">
    <property type="entry name" value="Zn2/Cys6 DNA-binding domain"/>
    <property type="match status" value="1"/>
</dbReference>
<feature type="region of interest" description="Disordered" evidence="4">
    <location>
        <begin position="157"/>
        <end position="179"/>
    </location>
</feature>
<dbReference type="InterPro" id="IPR050613">
    <property type="entry name" value="Sec_Metabolite_Reg"/>
</dbReference>
<feature type="compositionally biased region" description="Low complexity" evidence="4">
    <location>
        <begin position="621"/>
        <end position="631"/>
    </location>
</feature>
<dbReference type="InterPro" id="IPR007219">
    <property type="entry name" value="XnlR_reg_dom"/>
</dbReference>
<dbReference type="Proteomes" id="UP001642501">
    <property type="component" value="Unassembled WGS sequence"/>
</dbReference>
<dbReference type="InterPro" id="IPR036864">
    <property type="entry name" value="Zn2-C6_fun-type_DNA-bd_sf"/>
</dbReference>
<name>A0ABP0D907_9PEZI</name>
<dbReference type="SMART" id="SM00066">
    <property type="entry name" value="GAL4"/>
    <property type="match status" value="1"/>
</dbReference>
<dbReference type="Pfam" id="PF00172">
    <property type="entry name" value="Zn_clus"/>
    <property type="match status" value="1"/>
</dbReference>
<dbReference type="PROSITE" id="PS50048">
    <property type="entry name" value="ZN2_CY6_FUNGAL_2"/>
    <property type="match status" value="1"/>
</dbReference>